<dbReference type="InterPro" id="IPR036412">
    <property type="entry name" value="HAD-like_sf"/>
</dbReference>
<name>A0A9D1JCX1_9FIRM</name>
<dbReference type="InterPro" id="IPR000150">
    <property type="entry name" value="Cof"/>
</dbReference>
<dbReference type="InterPro" id="IPR023214">
    <property type="entry name" value="HAD_sf"/>
</dbReference>
<dbReference type="Gene3D" id="3.40.50.1000">
    <property type="entry name" value="HAD superfamily/HAD-like"/>
    <property type="match status" value="1"/>
</dbReference>
<dbReference type="NCBIfam" id="TIGR00099">
    <property type="entry name" value="Cof-subfamily"/>
    <property type="match status" value="1"/>
</dbReference>
<organism evidence="1 2">
    <name type="scientific">Candidatus Fimimorpha faecalis</name>
    <dbReference type="NCBI Taxonomy" id="2840824"/>
    <lineage>
        <taxon>Bacteria</taxon>
        <taxon>Bacillati</taxon>
        <taxon>Bacillota</taxon>
        <taxon>Clostridia</taxon>
        <taxon>Eubacteriales</taxon>
        <taxon>Candidatus Fimimorpha</taxon>
    </lineage>
</organism>
<sequence>MSIRLIAVDLDGTFLKKDHVTVSQRNIRAIKLAVEKGIIPVIASGRTLSIMRGVLRQVPMIQYAVISNGASALKIGTDQPMFVDGIPYEKWMEICNIMDRNHSIYEIFYNTKSYMEKTMWSQYKNPYLQREFLEELKSGITACDNLKEELRACTIEKISSIYTPEEFCDSLEKEILKYQDMEITTSVPGNMELNMGGVSKGTGLKQLCDRLNIRADEVMAFGDADNDCTMLQWAGYSFAMGNASEEVKKCAKYITDTNEKDGVAKAIETYVLRKE</sequence>
<dbReference type="SFLD" id="SFLDG01144">
    <property type="entry name" value="C2.B.4:_PGP_Like"/>
    <property type="match status" value="1"/>
</dbReference>
<accession>A0A9D1JCX1</accession>
<dbReference type="Gene3D" id="3.30.1240.10">
    <property type="match status" value="1"/>
</dbReference>
<protein>
    <submittedName>
        <fullName evidence="1">HAD family phosphatase</fullName>
    </submittedName>
</protein>
<dbReference type="GO" id="GO:0000287">
    <property type="term" value="F:magnesium ion binding"/>
    <property type="evidence" value="ECO:0007669"/>
    <property type="project" value="TreeGrafter"/>
</dbReference>
<dbReference type="SUPFAM" id="SSF56784">
    <property type="entry name" value="HAD-like"/>
    <property type="match status" value="1"/>
</dbReference>
<dbReference type="InterPro" id="IPR006379">
    <property type="entry name" value="HAD-SF_hydro_IIB"/>
</dbReference>
<dbReference type="Proteomes" id="UP000824201">
    <property type="component" value="Unassembled WGS sequence"/>
</dbReference>
<evidence type="ECO:0000313" key="1">
    <source>
        <dbReference type="EMBL" id="HIR87931.1"/>
    </source>
</evidence>
<dbReference type="GO" id="GO:0016791">
    <property type="term" value="F:phosphatase activity"/>
    <property type="evidence" value="ECO:0007669"/>
    <property type="project" value="TreeGrafter"/>
</dbReference>
<reference evidence="1" key="2">
    <citation type="journal article" date="2021" name="PeerJ">
        <title>Extensive microbial diversity within the chicken gut microbiome revealed by metagenomics and culture.</title>
        <authorList>
            <person name="Gilroy R."/>
            <person name="Ravi A."/>
            <person name="Getino M."/>
            <person name="Pursley I."/>
            <person name="Horton D.L."/>
            <person name="Alikhan N.F."/>
            <person name="Baker D."/>
            <person name="Gharbi K."/>
            <person name="Hall N."/>
            <person name="Watson M."/>
            <person name="Adriaenssens E.M."/>
            <person name="Foster-Nyarko E."/>
            <person name="Jarju S."/>
            <person name="Secka A."/>
            <person name="Antonio M."/>
            <person name="Oren A."/>
            <person name="Chaudhuri R.R."/>
            <person name="La Ragione R."/>
            <person name="Hildebrand F."/>
            <person name="Pallen M.J."/>
        </authorList>
    </citation>
    <scope>NUCLEOTIDE SEQUENCE</scope>
    <source>
        <strain evidence="1">ChiW13-3771</strain>
    </source>
</reference>
<dbReference type="PANTHER" id="PTHR10000:SF8">
    <property type="entry name" value="HAD SUPERFAMILY HYDROLASE-LIKE, TYPE 3"/>
    <property type="match status" value="1"/>
</dbReference>
<dbReference type="SFLD" id="SFLDS00003">
    <property type="entry name" value="Haloacid_Dehalogenase"/>
    <property type="match status" value="1"/>
</dbReference>
<dbReference type="SFLD" id="SFLDG01140">
    <property type="entry name" value="C2.B:_Phosphomannomutase_and_P"/>
    <property type="match status" value="1"/>
</dbReference>
<proteinExistence type="predicted"/>
<evidence type="ECO:0000313" key="2">
    <source>
        <dbReference type="Proteomes" id="UP000824201"/>
    </source>
</evidence>
<dbReference type="CDD" id="cd07516">
    <property type="entry name" value="HAD_Pase"/>
    <property type="match status" value="1"/>
</dbReference>
<comment type="caution">
    <text evidence="1">The sequence shown here is derived from an EMBL/GenBank/DDBJ whole genome shotgun (WGS) entry which is preliminary data.</text>
</comment>
<dbReference type="Pfam" id="PF08282">
    <property type="entry name" value="Hydrolase_3"/>
    <property type="match status" value="1"/>
</dbReference>
<dbReference type="PANTHER" id="PTHR10000">
    <property type="entry name" value="PHOSPHOSERINE PHOSPHATASE"/>
    <property type="match status" value="1"/>
</dbReference>
<dbReference type="GO" id="GO:0005829">
    <property type="term" value="C:cytosol"/>
    <property type="evidence" value="ECO:0007669"/>
    <property type="project" value="TreeGrafter"/>
</dbReference>
<reference evidence="1" key="1">
    <citation type="submission" date="2020-10" db="EMBL/GenBank/DDBJ databases">
        <authorList>
            <person name="Gilroy R."/>
        </authorList>
    </citation>
    <scope>NUCLEOTIDE SEQUENCE</scope>
    <source>
        <strain evidence="1">ChiW13-3771</strain>
    </source>
</reference>
<dbReference type="NCBIfam" id="TIGR01484">
    <property type="entry name" value="HAD-SF-IIB"/>
    <property type="match status" value="1"/>
</dbReference>
<gene>
    <name evidence="1" type="ORF">IAC96_03170</name>
</gene>
<dbReference type="AlphaFoldDB" id="A0A9D1JCX1"/>
<dbReference type="PROSITE" id="PS01229">
    <property type="entry name" value="COF_2"/>
    <property type="match status" value="1"/>
</dbReference>
<dbReference type="EMBL" id="DVHN01000035">
    <property type="protein sequence ID" value="HIR87931.1"/>
    <property type="molecule type" value="Genomic_DNA"/>
</dbReference>